<protein>
    <submittedName>
        <fullName evidence="2">Uncharacterized protein</fullName>
    </submittedName>
</protein>
<organism evidence="2 3">
    <name type="scientific">Amborella trichopoda</name>
    <dbReference type="NCBI Taxonomy" id="13333"/>
    <lineage>
        <taxon>Eukaryota</taxon>
        <taxon>Viridiplantae</taxon>
        <taxon>Streptophyta</taxon>
        <taxon>Embryophyta</taxon>
        <taxon>Tracheophyta</taxon>
        <taxon>Spermatophyta</taxon>
        <taxon>Magnoliopsida</taxon>
        <taxon>Amborellales</taxon>
        <taxon>Amborellaceae</taxon>
        <taxon>Amborella</taxon>
    </lineage>
</organism>
<dbReference type="AlphaFoldDB" id="U5D8A9"/>
<gene>
    <name evidence="2" type="ORF">AMTR_s00311p00010360</name>
</gene>
<name>U5D8A9_AMBTC</name>
<proteinExistence type="predicted"/>
<evidence type="ECO:0000313" key="3">
    <source>
        <dbReference type="Proteomes" id="UP000017836"/>
    </source>
</evidence>
<dbReference type="Gramene" id="ERN16598">
    <property type="protein sequence ID" value="ERN16598"/>
    <property type="gene ID" value="AMTR_s00311p00010360"/>
</dbReference>
<keyword evidence="3" id="KW-1185">Reference proteome</keyword>
<evidence type="ECO:0000256" key="1">
    <source>
        <dbReference type="SAM" id="MobiDB-lite"/>
    </source>
</evidence>
<sequence>MQHLGSCHQEPLYASSPSVSGCDPSYANGNRCRTKTTSPDHSQGKKNLTRHIQTNLLYQLEAHSERKRTPQIDRKTAHPGQVFDQKKVSREDRAPDSLLLADQILELSLTQRELTPVGVYKELLFVLCHSFFRVVTLKPSGNYKSCVGVGREKFRRPQPNPYGRLYPPSILVEVILTPATGDRPSLVEGELHWLRARRVFDWMETCIYT</sequence>
<dbReference type="EMBL" id="KI392436">
    <property type="protein sequence ID" value="ERN16598.1"/>
    <property type="molecule type" value="Genomic_DNA"/>
</dbReference>
<feature type="region of interest" description="Disordered" evidence="1">
    <location>
        <begin position="63"/>
        <end position="88"/>
    </location>
</feature>
<evidence type="ECO:0000313" key="2">
    <source>
        <dbReference type="EMBL" id="ERN16598.1"/>
    </source>
</evidence>
<feature type="region of interest" description="Disordered" evidence="1">
    <location>
        <begin position="1"/>
        <end position="20"/>
    </location>
</feature>
<feature type="compositionally biased region" description="Basic and acidic residues" evidence="1">
    <location>
        <begin position="63"/>
        <end position="76"/>
    </location>
</feature>
<reference evidence="3" key="1">
    <citation type="journal article" date="2013" name="Science">
        <title>The Amborella genome and the evolution of flowering plants.</title>
        <authorList>
            <consortium name="Amborella Genome Project"/>
        </authorList>
    </citation>
    <scope>NUCLEOTIDE SEQUENCE [LARGE SCALE GENOMIC DNA]</scope>
</reference>
<dbReference type="Proteomes" id="UP000017836">
    <property type="component" value="Unassembled WGS sequence"/>
</dbReference>
<accession>U5D8A9</accession>
<dbReference type="HOGENOM" id="CLU_1317018_0_0_1"/>